<dbReference type="SUPFAM" id="SSF52833">
    <property type="entry name" value="Thioredoxin-like"/>
    <property type="match status" value="1"/>
</dbReference>
<evidence type="ECO:0000256" key="2">
    <source>
        <dbReference type="ARBA" id="ARBA00022630"/>
    </source>
</evidence>
<dbReference type="Gene3D" id="3.50.50.60">
    <property type="entry name" value="FAD/NAD(P)-binding domain"/>
    <property type="match status" value="1"/>
</dbReference>
<dbReference type="Gene3D" id="3.40.30.20">
    <property type="match status" value="1"/>
</dbReference>
<dbReference type="AlphaFoldDB" id="A0A9P1MFW5"/>
<dbReference type="OrthoDB" id="1716816at2759"/>
<dbReference type="Pfam" id="PF01494">
    <property type="entry name" value="FAD_binding_3"/>
    <property type="match status" value="2"/>
</dbReference>
<evidence type="ECO:0000313" key="7">
    <source>
        <dbReference type="EMBL" id="CAI4219777.1"/>
    </source>
</evidence>
<keyword evidence="4" id="KW-0560">Oxidoreductase</keyword>
<dbReference type="InterPro" id="IPR036249">
    <property type="entry name" value="Thioredoxin-like_sf"/>
</dbReference>
<keyword evidence="3" id="KW-0274">FAD</keyword>
<dbReference type="InterPro" id="IPR002938">
    <property type="entry name" value="FAD-bd"/>
</dbReference>
<dbReference type="InterPro" id="IPR050641">
    <property type="entry name" value="RIFMO-like"/>
</dbReference>
<dbReference type="SUPFAM" id="SSF54373">
    <property type="entry name" value="FAD-linked reductases, C-terminal domain"/>
    <property type="match status" value="1"/>
</dbReference>
<feature type="domain" description="FAD-binding" evidence="5">
    <location>
        <begin position="268"/>
        <end position="314"/>
    </location>
</feature>
<evidence type="ECO:0000313" key="8">
    <source>
        <dbReference type="Proteomes" id="UP000838763"/>
    </source>
</evidence>
<accession>A0A9P1MFW5</accession>
<dbReference type="SUPFAM" id="SSF51905">
    <property type="entry name" value="FAD/NAD(P)-binding domain"/>
    <property type="match status" value="1"/>
</dbReference>
<dbReference type="Proteomes" id="UP000838763">
    <property type="component" value="Unassembled WGS sequence"/>
</dbReference>
<dbReference type="InterPro" id="IPR012941">
    <property type="entry name" value="Phe_hydrox_C_dim_dom"/>
</dbReference>
<keyword evidence="2" id="KW-0285">Flavoprotein</keyword>
<dbReference type="Gene3D" id="3.30.9.10">
    <property type="entry name" value="D-Amino Acid Oxidase, subunit A, domain 2"/>
    <property type="match status" value="1"/>
</dbReference>
<dbReference type="Pfam" id="PF07976">
    <property type="entry name" value="Phe_hydrox_dim"/>
    <property type="match status" value="1"/>
</dbReference>
<name>A0A9P1MFW5_9PEZI</name>
<sequence length="528" mass="58693">MQEKPLGAAAALPAPVEEVDVLICGSGSAGLSAAHGQADGVQCRTVEVMESFGLSEPVLREAYHVLEVAFWGDDGNGGIARGNIAPDTQVGLTHLPHVILSQGRMNDLLIQETVRAGGESRIRYDTEVKDIHVDPATANDPNAHCVTVSAVQDGVERQYRAKYVLGCDGAHSQVRKSLGFKMVGDSSDAVWAVMDIHPKTNFPDIRKKAILHSKAGNIMIIPARATPCLVPTIQDIFYPYTMEIAETVWFSAYLIGQRRADYFTQNNRGMNVSLQDGYNIGWKLAGVLRGEFRPEILDTYVSEREKTATELIEFDRYYTKLFNTQYRKENNISEDDFSKEFVKAGLYTTGLATHSLLMRFSDAKPLQLVKAMPSDSRWNVVVFPGDLNKKESAERFEKATIELIKTANAFTPADKDINSVINPVVVLSTERKDLSQNQIPEFYTPYCGPRNVRWLHNVFTDEAGPYSPHGHAYEKYGIDPNRGALVIVRPDHYISKVLPLEQAAEVKTFLEGFMIPISQRGSHKNGKL</sequence>
<dbReference type="PRINTS" id="PR00420">
    <property type="entry name" value="RNGMNOXGNASE"/>
</dbReference>
<proteinExistence type="inferred from homology"/>
<reference evidence="7" key="1">
    <citation type="submission" date="2022-11" db="EMBL/GenBank/DDBJ databases">
        <authorList>
            <person name="Scott C."/>
            <person name="Bruce N."/>
        </authorList>
    </citation>
    <scope>NUCLEOTIDE SEQUENCE</scope>
</reference>
<protein>
    <recommendedName>
        <fullName evidence="9">Phenol 2-monooxygenase</fullName>
    </recommendedName>
</protein>
<dbReference type="GO" id="GO:0016709">
    <property type="term" value="F:oxidoreductase activity, acting on paired donors, with incorporation or reduction of molecular oxygen, NAD(P)H as one donor, and incorporation of one atom of oxygen"/>
    <property type="evidence" value="ECO:0007669"/>
    <property type="project" value="UniProtKB-ARBA"/>
</dbReference>
<evidence type="ECO:0000259" key="6">
    <source>
        <dbReference type="Pfam" id="PF07976"/>
    </source>
</evidence>
<keyword evidence="8" id="KW-1185">Reference proteome</keyword>
<dbReference type="CDD" id="cd02979">
    <property type="entry name" value="PHOX_C"/>
    <property type="match status" value="1"/>
</dbReference>
<dbReference type="EMBL" id="CALLCH030000020">
    <property type="protein sequence ID" value="CAI4219777.1"/>
    <property type="molecule type" value="Genomic_DNA"/>
</dbReference>
<feature type="domain" description="Phenol hydroxylase-like C-terminal dimerisation" evidence="6">
    <location>
        <begin position="355"/>
        <end position="516"/>
    </location>
</feature>
<dbReference type="PANTHER" id="PTHR43004:SF10">
    <property type="entry name" value="2-MONOOXYGENASE, PUTATIVE (AFU_ORTHOLOGUE AFUA_6G11480)-RELATED"/>
    <property type="match status" value="1"/>
</dbReference>
<evidence type="ECO:0000256" key="4">
    <source>
        <dbReference type="ARBA" id="ARBA00023002"/>
    </source>
</evidence>
<evidence type="ECO:0000256" key="3">
    <source>
        <dbReference type="ARBA" id="ARBA00022827"/>
    </source>
</evidence>
<evidence type="ECO:0000256" key="1">
    <source>
        <dbReference type="ARBA" id="ARBA00007801"/>
    </source>
</evidence>
<dbReference type="GO" id="GO:0071949">
    <property type="term" value="F:FAD binding"/>
    <property type="evidence" value="ECO:0007669"/>
    <property type="project" value="InterPro"/>
</dbReference>
<feature type="domain" description="FAD-binding" evidence="5">
    <location>
        <begin position="35"/>
        <end position="225"/>
    </location>
</feature>
<comment type="caution">
    <text evidence="7">The sequence shown here is derived from an EMBL/GenBank/DDBJ whole genome shotgun (WGS) entry which is preliminary data.</text>
</comment>
<gene>
    <name evidence="7" type="ORF">PPNO1_LOCUS9324</name>
</gene>
<comment type="similarity">
    <text evidence="1">Belongs to the PheA/TfdB FAD monooxygenase family.</text>
</comment>
<dbReference type="InterPro" id="IPR038220">
    <property type="entry name" value="PHOX_C_sf"/>
</dbReference>
<dbReference type="InterPro" id="IPR036188">
    <property type="entry name" value="FAD/NAD-bd_sf"/>
</dbReference>
<evidence type="ECO:0008006" key="9">
    <source>
        <dbReference type="Google" id="ProtNLM"/>
    </source>
</evidence>
<evidence type="ECO:0000259" key="5">
    <source>
        <dbReference type="Pfam" id="PF01494"/>
    </source>
</evidence>
<organism evidence="7 8">
    <name type="scientific">Parascedosporium putredinis</name>
    <dbReference type="NCBI Taxonomy" id="1442378"/>
    <lineage>
        <taxon>Eukaryota</taxon>
        <taxon>Fungi</taxon>
        <taxon>Dikarya</taxon>
        <taxon>Ascomycota</taxon>
        <taxon>Pezizomycotina</taxon>
        <taxon>Sordariomycetes</taxon>
        <taxon>Hypocreomycetidae</taxon>
        <taxon>Microascales</taxon>
        <taxon>Microascaceae</taxon>
        <taxon>Parascedosporium</taxon>
    </lineage>
</organism>
<dbReference type="PANTHER" id="PTHR43004">
    <property type="entry name" value="TRK SYSTEM POTASSIUM UPTAKE PROTEIN"/>
    <property type="match status" value="1"/>
</dbReference>